<keyword evidence="7" id="KW-0067">ATP-binding</keyword>
<dbReference type="GO" id="GO:0005524">
    <property type="term" value="F:ATP binding"/>
    <property type="evidence" value="ECO:0007669"/>
    <property type="project" value="UniProtKB-KW"/>
</dbReference>
<evidence type="ECO:0000256" key="1">
    <source>
        <dbReference type="ARBA" id="ARBA00009776"/>
    </source>
</evidence>
<dbReference type="HAMAP" id="MF_00165">
    <property type="entry name" value="Thymidylate_kinase"/>
    <property type="match status" value="1"/>
</dbReference>
<dbReference type="NCBIfam" id="TIGR00041">
    <property type="entry name" value="DTMP_kinase"/>
    <property type="match status" value="1"/>
</dbReference>
<dbReference type="InterPro" id="IPR027417">
    <property type="entry name" value="P-loop_NTPase"/>
</dbReference>
<dbReference type="GO" id="GO:0005829">
    <property type="term" value="C:cytosol"/>
    <property type="evidence" value="ECO:0007669"/>
    <property type="project" value="TreeGrafter"/>
</dbReference>
<evidence type="ECO:0000256" key="8">
    <source>
        <dbReference type="ARBA" id="ARBA00048743"/>
    </source>
</evidence>
<dbReference type="CDD" id="cd01672">
    <property type="entry name" value="TMPK"/>
    <property type="match status" value="1"/>
</dbReference>
<dbReference type="PANTHER" id="PTHR10344">
    <property type="entry name" value="THYMIDYLATE KINASE"/>
    <property type="match status" value="1"/>
</dbReference>
<accession>A0A382DK90</accession>
<organism evidence="10">
    <name type="scientific">marine metagenome</name>
    <dbReference type="NCBI Taxonomy" id="408172"/>
    <lineage>
        <taxon>unclassified sequences</taxon>
        <taxon>metagenomes</taxon>
        <taxon>ecological metagenomes</taxon>
    </lineage>
</organism>
<evidence type="ECO:0000256" key="3">
    <source>
        <dbReference type="ARBA" id="ARBA00022679"/>
    </source>
</evidence>
<dbReference type="Pfam" id="PF02223">
    <property type="entry name" value="Thymidylate_kin"/>
    <property type="match status" value="1"/>
</dbReference>
<feature type="domain" description="Thymidylate kinase-like" evidence="9">
    <location>
        <begin position="8"/>
        <end position="195"/>
    </location>
</feature>
<comment type="similarity">
    <text evidence="1">Belongs to the thymidylate kinase family.</text>
</comment>
<dbReference type="FunFam" id="3.40.50.300:FF:000225">
    <property type="entry name" value="Thymidylate kinase"/>
    <property type="match status" value="1"/>
</dbReference>
<dbReference type="InterPro" id="IPR039430">
    <property type="entry name" value="Thymidylate_kin-like_dom"/>
</dbReference>
<comment type="catalytic activity">
    <reaction evidence="8">
        <text>dTMP + ATP = dTDP + ADP</text>
        <dbReference type="Rhea" id="RHEA:13517"/>
        <dbReference type="ChEBI" id="CHEBI:30616"/>
        <dbReference type="ChEBI" id="CHEBI:58369"/>
        <dbReference type="ChEBI" id="CHEBI:63528"/>
        <dbReference type="ChEBI" id="CHEBI:456216"/>
        <dbReference type="EC" id="2.7.4.9"/>
    </reaction>
</comment>
<dbReference type="SUPFAM" id="SSF52540">
    <property type="entry name" value="P-loop containing nucleoside triphosphate hydrolases"/>
    <property type="match status" value="1"/>
</dbReference>
<evidence type="ECO:0000256" key="6">
    <source>
        <dbReference type="ARBA" id="ARBA00022777"/>
    </source>
</evidence>
<dbReference type="PANTHER" id="PTHR10344:SF4">
    <property type="entry name" value="UMP-CMP KINASE 2, MITOCHONDRIAL"/>
    <property type="match status" value="1"/>
</dbReference>
<reference evidence="10" key="1">
    <citation type="submission" date="2018-05" db="EMBL/GenBank/DDBJ databases">
        <authorList>
            <person name="Lanie J.A."/>
            <person name="Ng W.-L."/>
            <person name="Kazmierczak K.M."/>
            <person name="Andrzejewski T.M."/>
            <person name="Davidsen T.M."/>
            <person name="Wayne K.J."/>
            <person name="Tettelin H."/>
            <person name="Glass J.I."/>
            <person name="Rusch D."/>
            <person name="Podicherti R."/>
            <person name="Tsui H.-C.T."/>
            <person name="Winkler M.E."/>
        </authorList>
    </citation>
    <scope>NUCLEOTIDE SEQUENCE</scope>
</reference>
<dbReference type="GO" id="GO:0004798">
    <property type="term" value="F:dTMP kinase activity"/>
    <property type="evidence" value="ECO:0007669"/>
    <property type="project" value="UniProtKB-EC"/>
</dbReference>
<dbReference type="EC" id="2.7.4.9" evidence="2"/>
<evidence type="ECO:0000256" key="2">
    <source>
        <dbReference type="ARBA" id="ARBA00012980"/>
    </source>
</evidence>
<dbReference type="AlphaFoldDB" id="A0A382DK90"/>
<dbReference type="InterPro" id="IPR018094">
    <property type="entry name" value="Thymidylate_kinase"/>
</dbReference>
<protein>
    <recommendedName>
        <fullName evidence="2">dTMP kinase</fullName>
        <ecNumber evidence="2">2.7.4.9</ecNumber>
    </recommendedName>
</protein>
<evidence type="ECO:0000256" key="5">
    <source>
        <dbReference type="ARBA" id="ARBA00022741"/>
    </source>
</evidence>
<dbReference type="GO" id="GO:0006227">
    <property type="term" value="P:dUDP biosynthetic process"/>
    <property type="evidence" value="ECO:0007669"/>
    <property type="project" value="TreeGrafter"/>
</dbReference>
<evidence type="ECO:0000256" key="7">
    <source>
        <dbReference type="ARBA" id="ARBA00022840"/>
    </source>
</evidence>
<evidence type="ECO:0000313" key="10">
    <source>
        <dbReference type="EMBL" id="SVB38906.1"/>
    </source>
</evidence>
<evidence type="ECO:0000259" key="9">
    <source>
        <dbReference type="Pfam" id="PF02223"/>
    </source>
</evidence>
<name>A0A382DK90_9ZZZZ</name>
<keyword evidence="5" id="KW-0547">Nucleotide-binding</keyword>
<keyword evidence="3" id="KW-0808">Transferase</keyword>
<proteinExistence type="inferred from homology"/>
<dbReference type="EMBL" id="UINC01039842">
    <property type="protein sequence ID" value="SVB38906.1"/>
    <property type="molecule type" value="Genomic_DNA"/>
</dbReference>
<keyword evidence="4" id="KW-0545">Nucleotide biosynthesis</keyword>
<dbReference type="GO" id="GO:0006235">
    <property type="term" value="P:dTTP biosynthetic process"/>
    <property type="evidence" value="ECO:0007669"/>
    <property type="project" value="TreeGrafter"/>
</dbReference>
<sequence length="212" mass="23735">MPGAFITLEGIEGVGKSTALDYIRKFFQATGIEVVTTREPGGTPWGEMVRKWLLEGTHDKLSGELEALLMFAARSHHLESIIKPALAAGHFVVCDRFSDATFAYQGAGRGADLNFLQMLKQAVQGSFEPDLTFLLDAPVDVGMKRISDRPADHFERESAPFFERIRSRYLRLAEENGGRIVTIDANRPRKAVQRDLERYLRRFLKSYSAAGV</sequence>
<dbReference type="GO" id="GO:0006233">
    <property type="term" value="P:dTDP biosynthetic process"/>
    <property type="evidence" value="ECO:0007669"/>
    <property type="project" value="InterPro"/>
</dbReference>
<evidence type="ECO:0000256" key="4">
    <source>
        <dbReference type="ARBA" id="ARBA00022727"/>
    </source>
</evidence>
<keyword evidence="6" id="KW-0418">Kinase</keyword>
<dbReference type="Gene3D" id="3.40.50.300">
    <property type="entry name" value="P-loop containing nucleotide triphosphate hydrolases"/>
    <property type="match status" value="1"/>
</dbReference>
<gene>
    <name evidence="10" type="ORF">METZ01_LOCUS191760</name>
</gene>